<dbReference type="SUPFAM" id="SSF47413">
    <property type="entry name" value="lambda repressor-like DNA-binding domains"/>
    <property type="match status" value="1"/>
</dbReference>
<dbReference type="InterPro" id="IPR001387">
    <property type="entry name" value="Cro/C1-type_HTH"/>
</dbReference>
<dbReference type="Pfam" id="PF01381">
    <property type="entry name" value="HTH_3"/>
    <property type="match status" value="1"/>
</dbReference>
<gene>
    <name evidence="2" type="ORF">HOP40_16525</name>
</gene>
<dbReference type="AlphaFoldDB" id="A0A6M6JGS9"/>
<dbReference type="EMBL" id="CP053564">
    <property type="protein sequence ID" value="QJY47214.1"/>
    <property type="molecule type" value="Genomic_DNA"/>
</dbReference>
<evidence type="ECO:0000313" key="2">
    <source>
        <dbReference type="EMBL" id="QJY47214.1"/>
    </source>
</evidence>
<dbReference type="InterPro" id="IPR010982">
    <property type="entry name" value="Lambda_DNA-bd_dom_sf"/>
</dbReference>
<evidence type="ECO:0000313" key="3">
    <source>
        <dbReference type="Proteomes" id="UP000505377"/>
    </source>
</evidence>
<dbReference type="Gene3D" id="1.10.260.40">
    <property type="entry name" value="lambda repressor-like DNA-binding domains"/>
    <property type="match status" value="1"/>
</dbReference>
<dbReference type="InterPro" id="IPR041413">
    <property type="entry name" value="MLTR_LBD"/>
</dbReference>
<organism evidence="2 3">
    <name type="scientific">Pseudonocardia broussonetiae</name>
    <dbReference type="NCBI Taxonomy" id="2736640"/>
    <lineage>
        <taxon>Bacteria</taxon>
        <taxon>Bacillati</taxon>
        <taxon>Actinomycetota</taxon>
        <taxon>Actinomycetes</taxon>
        <taxon>Pseudonocardiales</taxon>
        <taxon>Pseudonocardiaceae</taxon>
        <taxon>Pseudonocardia</taxon>
    </lineage>
</organism>
<dbReference type="Pfam" id="PF17765">
    <property type="entry name" value="MLTR_LBD"/>
    <property type="match status" value="1"/>
</dbReference>
<dbReference type="KEGG" id="pbro:HOP40_16525"/>
<dbReference type="Gene3D" id="3.30.450.180">
    <property type="match status" value="1"/>
</dbReference>
<evidence type="ECO:0000259" key="1">
    <source>
        <dbReference type="PROSITE" id="PS50943"/>
    </source>
</evidence>
<protein>
    <submittedName>
        <fullName evidence="2">Helix-turn-helix transcriptional regulator</fullName>
    </submittedName>
</protein>
<feature type="domain" description="HTH cro/C1-type" evidence="1">
    <location>
        <begin position="20"/>
        <end position="74"/>
    </location>
</feature>
<dbReference type="RefSeq" id="WP_172159568.1">
    <property type="nucleotide sequence ID" value="NZ_CP053564.1"/>
</dbReference>
<accession>A0A6M6JGS9</accession>
<keyword evidence="3" id="KW-1185">Reference proteome</keyword>
<proteinExistence type="predicted"/>
<dbReference type="PANTHER" id="PTHR35010:SF4">
    <property type="entry name" value="BLL5781 PROTEIN"/>
    <property type="match status" value="1"/>
</dbReference>
<reference evidence="2 3" key="1">
    <citation type="submission" date="2020-05" db="EMBL/GenBank/DDBJ databases">
        <authorList>
            <person name="Mo P."/>
        </authorList>
    </citation>
    <scope>NUCLEOTIDE SEQUENCE [LARGE SCALE GENOMIC DNA]</scope>
    <source>
        <strain evidence="2 3">Gen01</strain>
    </source>
</reference>
<name>A0A6M6JGS9_9PSEU</name>
<dbReference type="Proteomes" id="UP000505377">
    <property type="component" value="Chromosome"/>
</dbReference>
<dbReference type="PROSITE" id="PS50943">
    <property type="entry name" value="HTH_CROC1"/>
    <property type="match status" value="1"/>
</dbReference>
<sequence length="270" mass="29622">MTTATRATTGTTASAFGSLLRDWRQRRRLTQLDLGLAADVSARHLSFLETGRSRPSREMVLHLSEELDVPLRARNEMMTAAGFAPAYSHHDLGDAEMDEVRASLQRILDGHSPYPAVLVDGMWNLLASNTAVGVLTELVDRSLLTGPTNIVRLALHPRGLARHVVDLPEYAAHLVSRLRRQAERSATTGLRALLAEAVEHCHAQGLDASAQPRDRIVLPLRLRHPDAELTFFSTVAVLGAPLDVTLDEVCIESFFPGDAATADYLRRRVG</sequence>
<dbReference type="SMART" id="SM00530">
    <property type="entry name" value="HTH_XRE"/>
    <property type="match status" value="1"/>
</dbReference>
<dbReference type="PANTHER" id="PTHR35010">
    <property type="entry name" value="BLL4672 PROTEIN-RELATED"/>
    <property type="match status" value="1"/>
</dbReference>
<dbReference type="GO" id="GO:0003677">
    <property type="term" value="F:DNA binding"/>
    <property type="evidence" value="ECO:0007669"/>
    <property type="project" value="InterPro"/>
</dbReference>
<dbReference type="CDD" id="cd00093">
    <property type="entry name" value="HTH_XRE"/>
    <property type="match status" value="1"/>
</dbReference>